<evidence type="ECO:0000256" key="1">
    <source>
        <dbReference type="SAM" id="Coils"/>
    </source>
</evidence>
<organism evidence="2 3">
    <name type="scientific">Candidatus Syntrophonatronum acetioxidans</name>
    <dbReference type="NCBI Taxonomy" id="1795816"/>
    <lineage>
        <taxon>Bacteria</taxon>
        <taxon>Bacillati</taxon>
        <taxon>Bacillota</taxon>
        <taxon>Clostridia</taxon>
        <taxon>Eubacteriales</taxon>
        <taxon>Syntrophomonadaceae</taxon>
        <taxon>Candidatus Syntrophonatronum</taxon>
    </lineage>
</organism>
<dbReference type="EMBL" id="QZAA01000138">
    <property type="protein sequence ID" value="RQD75865.1"/>
    <property type="molecule type" value="Genomic_DNA"/>
</dbReference>
<keyword evidence="1" id="KW-0175">Coiled coil</keyword>
<reference evidence="2 3" key="1">
    <citation type="submission" date="2018-08" db="EMBL/GenBank/DDBJ databases">
        <title>The metabolism and importance of syntrophic acetate oxidation coupled to methane or sulfide production in haloalkaline environments.</title>
        <authorList>
            <person name="Timmers P.H.A."/>
            <person name="Vavourakis C.D."/>
            <person name="Sorokin D.Y."/>
            <person name="Sinninghe Damste J.S."/>
            <person name="Muyzer G."/>
            <person name="Stams A.J.M."/>
            <person name="Plugge C.M."/>
        </authorList>
    </citation>
    <scope>NUCLEOTIDE SEQUENCE [LARGE SCALE GENOMIC DNA]</scope>
    <source>
        <strain evidence="2">MSAO_Bac1</strain>
    </source>
</reference>
<feature type="coiled-coil region" evidence="1">
    <location>
        <begin position="2"/>
        <end position="29"/>
    </location>
</feature>
<evidence type="ECO:0000313" key="3">
    <source>
        <dbReference type="Proteomes" id="UP000285138"/>
    </source>
</evidence>
<sequence length="168" mass="19353">MMDRLCQYLKNLQEKLDLEKQKIQLEDEIGITSGFIKRYALLIDDFIMYDGRVGAALGLLVRSFCEEASLNSIPQELLFSYGKGREAEASSIESNRRNPFLGKYRFPEMAGNPERHLRDSIRSSWLLKGVLDSTNSKFNTLQQNGPLDMRLWALQSALFMIGYDVRYN</sequence>
<proteinExistence type="predicted"/>
<evidence type="ECO:0000313" key="2">
    <source>
        <dbReference type="EMBL" id="RQD75865.1"/>
    </source>
</evidence>
<name>A0A424YEE7_9FIRM</name>
<dbReference type="Proteomes" id="UP000285138">
    <property type="component" value="Unassembled WGS sequence"/>
</dbReference>
<gene>
    <name evidence="2" type="ORF">D5R97_05375</name>
</gene>
<comment type="caution">
    <text evidence="2">The sequence shown here is derived from an EMBL/GenBank/DDBJ whole genome shotgun (WGS) entry which is preliminary data.</text>
</comment>
<dbReference type="AlphaFoldDB" id="A0A424YEE7"/>
<accession>A0A424YEE7</accession>
<protein>
    <submittedName>
        <fullName evidence="2">Uncharacterized protein</fullName>
    </submittedName>
</protein>